<keyword evidence="1" id="KW-0812">Transmembrane</keyword>
<sequence length="110" mass="12718">MYIHWASRTNMDSLRYYYLCTDNHARLNELSTCSITFMSIPTIMPRCSSLVLFPETYAKGDVNTMASRRSYRKISLTLPCSFIAFSSMLKIITYPRFVPASQKFPTMFGN</sequence>
<dbReference type="EMBL" id="KN818556">
    <property type="protein sequence ID" value="KIL55176.1"/>
    <property type="molecule type" value="Genomic_DNA"/>
</dbReference>
<gene>
    <name evidence="2" type="ORF">M378DRAFT_173819</name>
</gene>
<organism evidence="2 3">
    <name type="scientific">Amanita muscaria (strain Koide BX008)</name>
    <dbReference type="NCBI Taxonomy" id="946122"/>
    <lineage>
        <taxon>Eukaryota</taxon>
        <taxon>Fungi</taxon>
        <taxon>Dikarya</taxon>
        <taxon>Basidiomycota</taxon>
        <taxon>Agaricomycotina</taxon>
        <taxon>Agaricomycetes</taxon>
        <taxon>Agaricomycetidae</taxon>
        <taxon>Agaricales</taxon>
        <taxon>Pluteineae</taxon>
        <taxon>Amanitaceae</taxon>
        <taxon>Amanita</taxon>
    </lineage>
</organism>
<name>A0A0C2WF08_AMAMK</name>
<evidence type="ECO:0000256" key="1">
    <source>
        <dbReference type="SAM" id="Phobius"/>
    </source>
</evidence>
<dbReference type="Proteomes" id="UP000054549">
    <property type="component" value="Unassembled WGS sequence"/>
</dbReference>
<keyword evidence="1" id="KW-1133">Transmembrane helix</keyword>
<feature type="transmembrane region" description="Helical" evidence="1">
    <location>
        <begin position="74"/>
        <end position="94"/>
    </location>
</feature>
<reference evidence="2 3" key="1">
    <citation type="submission" date="2014-04" db="EMBL/GenBank/DDBJ databases">
        <title>Evolutionary Origins and Diversification of the Mycorrhizal Mutualists.</title>
        <authorList>
            <consortium name="DOE Joint Genome Institute"/>
            <consortium name="Mycorrhizal Genomics Consortium"/>
            <person name="Kohler A."/>
            <person name="Kuo A."/>
            <person name="Nagy L.G."/>
            <person name="Floudas D."/>
            <person name="Copeland A."/>
            <person name="Barry K.W."/>
            <person name="Cichocki N."/>
            <person name="Veneault-Fourrey C."/>
            <person name="LaButti K."/>
            <person name="Lindquist E.A."/>
            <person name="Lipzen A."/>
            <person name="Lundell T."/>
            <person name="Morin E."/>
            <person name="Murat C."/>
            <person name="Riley R."/>
            <person name="Ohm R."/>
            <person name="Sun H."/>
            <person name="Tunlid A."/>
            <person name="Henrissat B."/>
            <person name="Grigoriev I.V."/>
            <person name="Hibbett D.S."/>
            <person name="Martin F."/>
        </authorList>
    </citation>
    <scope>NUCLEOTIDE SEQUENCE [LARGE SCALE GENOMIC DNA]</scope>
    <source>
        <strain evidence="2 3">Koide BX008</strain>
    </source>
</reference>
<proteinExistence type="predicted"/>
<evidence type="ECO:0000313" key="2">
    <source>
        <dbReference type="EMBL" id="KIL55176.1"/>
    </source>
</evidence>
<dbReference type="InParanoid" id="A0A0C2WF08"/>
<accession>A0A0C2WF08</accession>
<dbReference type="AlphaFoldDB" id="A0A0C2WF08"/>
<evidence type="ECO:0000313" key="3">
    <source>
        <dbReference type="Proteomes" id="UP000054549"/>
    </source>
</evidence>
<protein>
    <submittedName>
        <fullName evidence="2">Uncharacterized protein</fullName>
    </submittedName>
</protein>
<keyword evidence="1" id="KW-0472">Membrane</keyword>
<dbReference type="HOGENOM" id="CLU_2170424_0_0_1"/>
<keyword evidence="3" id="KW-1185">Reference proteome</keyword>